<proteinExistence type="predicted"/>
<feature type="domain" description="Saposin B-type" evidence="3">
    <location>
        <begin position="33"/>
        <end position="115"/>
    </location>
</feature>
<evidence type="ECO:0000313" key="4">
    <source>
        <dbReference type="Proteomes" id="UP000050795"/>
    </source>
</evidence>
<dbReference type="Proteomes" id="UP000050795">
    <property type="component" value="Unassembled WGS sequence"/>
</dbReference>
<dbReference type="Gene3D" id="1.10.225.10">
    <property type="entry name" value="Saposin-like"/>
    <property type="match status" value="1"/>
</dbReference>
<name>A0AA85K4K1_TRIRE</name>
<evidence type="ECO:0000259" key="3">
    <source>
        <dbReference type="PROSITE" id="PS50015"/>
    </source>
</evidence>
<feature type="signal peptide" evidence="2">
    <location>
        <begin position="1"/>
        <end position="17"/>
    </location>
</feature>
<organism evidence="4 5">
    <name type="scientific">Trichobilharzia regenti</name>
    <name type="common">Nasal bird schistosome</name>
    <dbReference type="NCBI Taxonomy" id="157069"/>
    <lineage>
        <taxon>Eukaryota</taxon>
        <taxon>Metazoa</taxon>
        <taxon>Spiralia</taxon>
        <taxon>Lophotrochozoa</taxon>
        <taxon>Platyhelminthes</taxon>
        <taxon>Trematoda</taxon>
        <taxon>Digenea</taxon>
        <taxon>Strigeidida</taxon>
        <taxon>Schistosomatoidea</taxon>
        <taxon>Schistosomatidae</taxon>
        <taxon>Trichobilharzia</taxon>
    </lineage>
</organism>
<sequence>MVILCLVLLFTVQVVYSLPAMEILTTNTSGNHSSVDCKICLSAFSVLHFAITDPYWKQVYEMILAQMCTLLSPGFVKTMCTDLGATYLQQALTLISDEVQPEYLCRGLKKCKTTGKLYWNPKESEGHWGK</sequence>
<dbReference type="InterPro" id="IPR011001">
    <property type="entry name" value="Saposin-like"/>
</dbReference>
<evidence type="ECO:0000313" key="5">
    <source>
        <dbReference type="WBParaSite" id="TREG1_69960.1"/>
    </source>
</evidence>
<keyword evidence="2" id="KW-0732">Signal</keyword>
<feature type="chain" id="PRO_5041727479" description="Saposin B-type domain-containing protein" evidence="2">
    <location>
        <begin position="18"/>
        <end position="130"/>
    </location>
</feature>
<dbReference type="AlphaFoldDB" id="A0AA85K4K1"/>
<dbReference type="PROSITE" id="PS50015">
    <property type="entry name" value="SAP_B"/>
    <property type="match status" value="1"/>
</dbReference>
<reference evidence="4" key="1">
    <citation type="submission" date="2022-06" db="EMBL/GenBank/DDBJ databases">
        <authorList>
            <person name="Berger JAMES D."/>
            <person name="Berger JAMES D."/>
        </authorList>
    </citation>
    <scope>NUCLEOTIDE SEQUENCE [LARGE SCALE GENOMIC DNA]</scope>
</reference>
<keyword evidence="1" id="KW-1015">Disulfide bond</keyword>
<dbReference type="SMART" id="SM00741">
    <property type="entry name" value="SapB"/>
    <property type="match status" value="1"/>
</dbReference>
<protein>
    <recommendedName>
        <fullName evidence="3">Saposin B-type domain-containing protein</fullName>
    </recommendedName>
</protein>
<keyword evidence="4" id="KW-1185">Reference proteome</keyword>
<evidence type="ECO:0000256" key="2">
    <source>
        <dbReference type="SAM" id="SignalP"/>
    </source>
</evidence>
<accession>A0AA85K4K1</accession>
<dbReference type="WBParaSite" id="TREG1_69960.1">
    <property type="protein sequence ID" value="TREG1_69960.1"/>
    <property type="gene ID" value="TREG1_69960"/>
</dbReference>
<dbReference type="InterPro" id="IPR008139">
    <property type="entry name" value="SaposinB_dom"/>
</dbReference>
<dbReference type="SUPFAM" id="SSF47862">
    <property type="entry name" value="Saposin"/>
    <property type="match status" value="1"/>
</dbReference>
<reference evidence="5" key="2">
    <citation type="submission" date="2023-11" db="UniProtKB">
        <authorList>
            <consortium name="WormBaseParasite"/>
        </authorList>
    </citation>
    <scope>IDENTIFICATION</scope>
</reference>
<evidence type="ECO:0000256" key="1">
    <source>
        <dbReference type="ARBA" id="ARBA00023157"/>
    </source>
</evidence>